<sequence>MTAKRVTVTIPEELLRSIRERVGERELSAYVTEALAHQDRIDRLGELSDWLQREHGAVTDEELAEARRVREAAQSRIAAQITAAQQDDAA</sequence>
<dbReference type="Proteomes" id="UP001183388">
    <property type="component" value="Unassembled WGS sequence"/>
</dbReference>
<name>A0ABU2LAK8_9ACTN</name>
<gene>
    <name evidence="1" type="ORF">RM780_16855</name>
</gene>
<dbReference type="EMBL" id="JAVREN010000024">
    <property type="protein sequence ID" value="MDT0308616.1"/>
    <property type="molecule type" value="Genomic_DNA"/>
</dbReference>
<evidence type="ECO:0008006" key="3">
    <source>
        <dbReference type="Google" id="ProtNLM"/>
    </source>
</evidence>
<proteinExistence type="predicted"/>
<organism evidence="1 2">
    <name type="scientific">Streptomyces boetiae</name>
    <dbReference type="NCBI Taxonomy" id="3075541"/>
    <lineage>
        <taxon>Bacteria</taxon>
        <taxon>Bacillati</taxon>
        <taxon>Actinomycetota</taxon>
        <taxon>Actinomycetes</taxon>
        <taxon>Kitasatosporales</taxon>
        <taxon>Streptomycetaceae</taxon>
        <taxon>Streptomyces</taxon>
    </lineage>
</organism>
<comment type="caution">
    <text evidence="1">The sequence shown here is derived from an EMBL/GenBank/DDBJ whole genome shotgun (WGS) entry which is preliminary data.</text>
</comment>
<evidence type="ECO:0000313" key="2">
    <source>
        <dbReference type="Proteomes" id="UP001183388"/>
    </source>
</evidence>
<evidence type="ECO:0000313" key="1">
    <source>
        <dbReference type="EMBL" id="MDT0308616.1"/>
    </source>
</evidence>
<protein>
    <recommendedName>
        <fullName evidence="3">CopG family transcriptional regulator</fullName>
    </recommendedName>
</protein>
<keyword evidence="2" id="KW-1185">Reference proteome</keyword>
<reference evidence="2" key="1">
    <citation type="submission" date="2023-07" db="EMBL/GenBank/DDBJ databases">
        <title>30 novel species of actinomycetes from the DSMZ collection.</title>
        <authorList>
            <person name="Nouioui I."/>
        </authorList>
    </citation>
    <scope>NUCLEOTIDE SEQUENCE [LARGE SCALE GENOMIC DNA]</scope>
    <source>
        <strain evidence="2">DSM 44917</strain>
    </source>
</reference>
<dbReference type="RefSeq" id="WP_311631557.1">
    <property type="nucleotide sequence ID" value="NZ_JAVREN010000024.1"/>
</dbReference>
<accession>A0ABU2LAK8</accession>